<proteinExistence type="predicted"/>
<dbReference type="GO" id="GO:0000160">
    <property type="term" value="P:phosphorelay signal transduction system"/>
    <property type="evidence" value="ECO:0007669"/>
    <property type="project" value="UniProtKB-KW"/>
</dbReference>
<dbReference type="RefSeq" id="WP_014099037.1">
    <property type="nucleotide sequence ID" value="NC_016024.1"/>
</dbReference>
<dbReference type="PANTHER" id="PTHR44591">
    <property type="entry name" value="STRESS RESPONSE REGULATOR PROTEIN 1"/>
    <property type="match status" value="1"/>
</dbReference>
<dbReference type="KEGG" id="ctm:Cabther_A0541"/>
<feature type="compositionally biased region" description="Polar residues" evidence="4">
    <location>
        <begin position="511"/>
        <end position="520"/>
    </location>
</feature>
<feature type="modified residue" description="4-aspartylphosphate" evidence="3">
    <location>
        <position position="53"/>
    </location>
</feature>
<feature type="compositionally biased region" description="Pro residues" evidence="4">
    <location>
        <begin position="125"/>
        <end position="135"/>
    </location>
</feature>
<evidence type="ECO:0000256" key="4">
    <source>
        <dbReference type="SAM" id="MobiDB-lite"/>
    </source>
</evidence>
<dbReference type="SUPFAM" id="SSF52172">
    <property type="entry name" value="CheY-like"/>
    <property type="match status" value="1"/>
</dbReference>
<evidence type="ECO:0000256" key="3">
    <source>
        <dbReference type="PROSITE-ProRule" id="PRU00169"/>
    </source>
</evidence>
<dbReference type="Proteomes" id="UP000006791">
    <property type="component" value="Chromosome 1"/>
</dbReference>
<dbReference type="Gene3D" id="3.40.50.2300">
    <property type="match status" value="1"/>
</dbReference>
<dbReference type="CDD" id="cd00156">
    <property type="entry name" value="REC"/>
    <property type="match status" value="1"/>
</dbReference>
<dbReference type="InterPro" id="IPR050595">
    <property type="entry name" value="Bact_response_regulator"/>
</dbReference>
<dbReference type="AlphaFoldDB" id="G2LE79"/>
<feature type="region of interest" description="Disordered" evidence="4">
    <location>
        <begin position="123"/>
        <end position="181"/>
    </location>
</feature>
<feature type="compositionally biased region" description="Low complexity" evidence="4">
    <location>
        <begin position="360"/>
        <end position="394"/>
    </location>
</feature>
<accession>G2LE79</accession>
<dbReference type="HOGENOM" id="CLU_351504_0_0_0"/>
<evidence type="ECO:0000256" key="2">
    <source>
        <dbReference type="ARBA" id="ARBA00023012"/>
    </source>
</evidence>
<gene>
    <name evidence="6" type="ordered locus">Cabther_A0541</name>
</gene>
<keyword evidence="1 3" id="KW-0597">Phosphoprotein</keyword>
<feature type="compositionally biased region" description="Low complexity" evidence="4">
    <location>
        <begin position="436"/>
        <end position="452"/>
    </location>
</feature>
<dbReference type="STRING" id="981222.Cabther_A0541"/>
<dbReference type="SMART" id="SM00448">
    <property type="entry name" value="REC"/>
    <property type="match status" value="1"/>
</dbReference>
<keyword evidence="7" id="KW-1185">Reference proteome</keyword>
<feature type="domain" description="Response regulatory" evidence="5">
    <location>
        <begin position="4"/>
        <end position="120"/>
    </location>
</feature>
<dbReference type="InterPro" id="IPR001789">
    <property type="entry name" value="Sig_transdc_resp-reg_receiver"/>
</dbReference>
<evidence type="ECO:0000313" key="6">
    <source>
        <dbReference type="EMBL" id="AEP11299.1"/>
    </source>
</evidence>
<dbReference type="Pfam" id="PF00072">
    <property type="entry name" value="Response_reg"/>
    <property type="match status" value="1"/>
</dbReference>
<feature type="region of interest" description="Disordered" evidence="4">
    <location>
        <begin position="344"/>
        <end position="525"/>
    </location>
</feature>
<protein>
    <submittedName>
        <fullName evidence="6">Response regulator containing a CheY-like receiver domain and a GGDEF domain protein</fullName>
    </submittedName>
</protein>
<feature type="region of interest" description="Disordered" evidence="4">
    <location>
        <begin position="691"/>
        <end position="723"/>
    </location>
</feature>
<sequence length="800" mass="82711">MRRKVLLADDSLSIQKMFGLYLEKCNIDVVAMSNGELAVSRLSTIRPDLILADVFMPGRTGYEVCEYVKQHPDFKHIPVLLLTGKFEPYDEKEAKRVRADGHIVKPIAEQEFVSLIRTTLERFPPKPAATPPPTATQPVGQTQVLGSVPPPATAKEPSGVGAAAPPKFHPGSLDPSAEVPPTIKVTPSMLASITPPPKMDDGRLPDLEPLLPLDAPPPSAPSPTDATDFILDLPPPEQAPPVLTYPEPPKTLSTPIPRPTFSSLPPPNIGTTTAKLDPTELPELFTPAVPSPPVVTPAPPAAELDSPLELDDAVPPVVAPAAVPEPQVTTSAAPSAPDEAATPFAVAPFTPSPVPPADVLTAAAPPAEPAAVVAPEPTPSVTVPAETPAAAALPDEPPLPSFEPVITPPTQVAQPWEQPTPAEPPITTAFQPQTETSSLPSPTDSLTTQPTSNLLNEPVPPPDFLTGLVSSPTAVESAPVVGEGEPSPTLLGAPVPPPPSAERLDVPPESNLVSFSTLPTTAPPQSPVFEVAVEEEPPVHGTDLLPDELVAMRQPSPAVSEALPVAEEITSAPTEADMPAAGVTTEVVATSRTEAPALEATAPPATDEVTPEASDLPAFVPTPPEAASLQESAFSVTPPVETEAVGPGIATPVDEPAVAEAAALPTLPPGTLTDTMAPSPAVVAAPIEVSEEAPSAEAPPAAAYSGEVQPEPPVETAPATAPAAALVAEPTPATPTAAQTVDWSTFTLPPAVVDEIVRRVVAEISDHVVREIAWEVVPDLAELLIKKHLANNNGRRNTDG</sequence>
<organism evidence="6 7">
    <name type="scientific">Chloracidobacterium thermophilum (strain B)</name>
    <dbReference type="NCBI Taxonomy" id="981222"/>
    <lineage>
        <taxon>Bacteria</taxon>
        <taxon>Pseudomonadati</taxon>
        <taxon>Acidobacteriota</taxon>
        <taxon>Terriglobia</taxon>
        <taxon>Terriglobales</taxon>
        <taxon>Acidobacteriaceae</taxon>
        <taxon>Chloracidobacterium</taxon>
    </lineage>
</organism>
<dbReference type="PROSITE" id="PS50110">
    <property type="entry name" value="RESPONSE_REGULATORY"/>
    <property type="match status" value="1"/>
</dbReference>
<evidence type="ECO:0000313" key="7">
    <source>
        <dbReference type="Proteomes" id="UP000006791"/>
    </source>
</evidence>
<feature type="compositionally biased region" description="Low complexity" evidence="4">
    <location>
        <begin position="691"/>
        <end position="709"/>
    </location>
</feature>
<evidence type="ECO:0000256" key="1">
    <source>
        <dbReference type="ARBA" id="ARBA00022553"/>
    </source>
</evidence>
<keyword evidence="2" id="KW-0902">Two-component regulatory system</keyword>
<dbReference type="EMBL" id="CP002514">
    <property type="protein sequence ID" value="AEP11299.1"/>
    <property type="molecule type" value="Genomic_DNA"/>
</dbReference>
<evidence type="ECO:0000259" key="5">
    <source>
        <dbReference type="PROSITE" id="PS50110"/>
    </source>
</evidence>
<dbReference type="PANTHER" id="PTHR44591:SF14">
    <property type="entry name" value="PROTEIN PILG"/>
    <property type="match status" value="1"/>
</dbReference>
<feature type="region of interest" description="Disordered" evidence="4">
    <location>
        <begin position="188"/>
        <end position="207"/>
    </location>
</feature>
<name>G2LE79_CHLTF</name>
<reference evidence="6 7" key="1">
    <citation type="journal article" date="2012" name="Environ. Microbiol.">
        <title>Complete genome of Candidatus Chloracidobacterium thermophilum, a chlorophyll-based photoheterotroph belonging to the phylum Acidobacteria.</title>
        <authorList>
            <person name="Garcia Costas A.M."/>
            <person name="Liu Z."/>
            <person name="Tomsho L.P."/>
            <person name="Schuster S.C."/>
            <person name="Ward D.M."/>
            <person name="Bryant D.A."/>
        </authorList>
    </citation>
    <scope>NUCLEOTIDE SEQUENCE [LARGE SCALE GENOMIC DNA]</scope>
    <source>
        <strain evidence="6 7">B</strain>
    </source>
</reference>
<dbReference type="InterPro" id="IPR011006">
    <property type="entry name" value="CheY-like_superfamily"/>
</dbReference>